<feature type="region of interest" description="Disordered" evidence="1">
    <location>
        <begin position="1"/>
        <end position="78"/>
    </location>
</feature>
<organism evidence="2 3">
    <name type="scientific">Streptomyces gulbargensis</name>
    <dbReference type="NCBI Taxonomy" id="364901"/>
    <lineage>
        <taxon>Bacteria</taxon>
        <taxon>Bacillati</taxon>
        <taxon>Actinomycetota</taxon>
        <taxon>Actinomycetes</taxon>
        <taxon>Kitasatosporales</taxon>
        <taxon>Streptomycetaceae</taxon>
        <taxon>Streptomyces</taxon>
    </lineage>
</organism>
<proteinExistence type="predicted"/>
<gene>
    <name evidence="2" type="ORF">GCM10022244_22810</name>
</gene>
<sequence length="78" mass="8203">MSALGYPASAWTEGISSRNSWARPRKNNGGKSAMAADVHDWPAPEVRTSYSLGTPGGDGDVVSRAHGCKHPSQRPTAP</sequence>
<evidence type="ECO:0000313" key="3">
    <source>
        <dbReference type="Proteomes" id="UP001501000"/>
    </source>
</evidence>
<accession>A0ABP7M1K5</accession>
<keyword evidence="3" id="KW-1185">Reference proteome</keyword>
<protein>
    <submittedName>
        <fullName evidence="2">Uncharacterized protein</fullName>
    </submittedName>
</protein>
<name>A0ABP7M1K5_9ACTN</name>
<dbReference type="Proteomes" id="UP001501000">
    <property type="component" value="Unassembled WGS sequence"/>
</dbReference>
<comment type="caution">
    <text evidence="2">The sequence shown here is derived from an EMBL/GenBank/DDBJ whole genome shotgun (WGS) entry which is preliminary data.</text>
</comment>
<dbReference type="EMBL" id="BAABAJ010000006">
    <property type="protein sequence ID" value="GAA3912219.1"/>
    <property type="molecule type" value="Genomic_DNA"/>
</dbReference>
<reference evidence="3" key="1">
    <citation type="journal article" date="2019" name="Int. J. Syst. Evol. Microbiol.">
        <title>The Global Catalogue of Microorganisms (GCM) 10K type strain sequencing project: providing services to taxonomists for standard genome sequencing and annotation.</title>
        <authorList>
            <consortium name="The Broad Institute Genomics Platform"/>
            <consortium name="The Broad Institute Genome Sequencing Center for Infectious Disease"/>
            <person name="Wu L."/>
            <person name="Ma J."/>
        </authorList>
    </citation>
    <scope>NUCLEOTIDE SEQUENCE [LARGE SCALE GENOMIC DNA]</scope>
    <source>
        <strain evidence="3">JCM 16956</strain>
    </source>
</reference>
<evidence type="ECO:0000256" key="1">
    <source>
        <dbReference type="SAM" id="MobiDB-lite"/>
    </source>
</evidence>
<evidence type="ECO:0000313" key="2">
    <source>
        <dbReference type="EMBL" id="GAA3912219.1"/>
    </source>
</evidence>